<dbReference type="Proteomes" id="UP000824540">
    <property type="component" value="Unassembled WGS sequence"/>
</dbReference>
<gene>
    <name evidence="2" type="ORF">JZ751_006319</name>
</gene>
<protein>
    <submittedName>
        <fullName evidence="2">Uncharacterized protein</fullName>
    </submittedName>
</protein>
<evidence type="ECO:0000256" key="1">
    <source>
        <dbReference type="SAM" id="MobiDB-lite"/>
    </source>
</evidence>
<dbReference type="AlphaFoldDB" id="A0A8T2NB57"/>
<name>A0A8T2NB57_9TELE</name>
<dbReference type="EMBL" id="JAFBMS010000134">
    <property type="protein sequence ID" value="KAG9334922.1"/>
    <property type="molecule type" value="Genomic_DNA"/>
</dbReference>
<evidence type="ECO:0000313" key="3">
    <source>
        <dbReference type="Proteomes" id="UP000824540"/>
    </source>
</evidence>
<feature type="region of interest" description="Disordered" evidence="1">
    <location>
        <begin position="77"/>
        <end position="104"/>
    </location>
</feature>
<reference evidence="2" key="1">
    <citation type="thesis" date="2021" institute="BYU ScholarsArchive" country="Provo, UT, USA">
        <title>Applications of and Algorithms for Genome Assembly and Genomic Analyses with an Emphasis on Marine Teleosts.</title>
        <authorList>
            <person name="Pickett B.D."/>
        </authorList>
    </citation>
    <scope>NUCLEOTIDE SEQUENCE</scope>
    <source>
        <strain evidence="2">HI-2016</strain>
    </source>
</reference>
<keyword evidence="3" id="KW-1185">Reference proteome</keyword>
<comment type="caution">
    <text evidence="2">The sequence shown here is derived from an EMBL/GenBank/DDBJ whole genome shotgun (WGS) entry which is preliminary data.</text>
</comment>
<sequence length="104" mass="11495">MRPELDPGRTPELDPIFSSWRSLAGAEGYGSAPRLVIRDSAALLYPGPRRCCPARPRDSVYSRALLLQTVLIMTASRPRDIQLDRNPPPPHPPPPCLTTSPSPW</sequence>
<accession>A0A8T2NB57</accession>
<organism evidence="2 3">
    <name type="scientific">Albula glossodonta</name>
    <name type="common">roundjaw bonefish</name>
    <dbReference type="NCBI Taxonomy" id="121402"/>
    <lineage>
        <taxon>Eukaryota</taxon>
        <taxon>Metazoa</taxon>
        <taxon>Chordata</taxon>
        <taxon>Craniata</taxon>
        <taxon>Vertebrata</taxon>
        <taxon>Euteleostomi</taxon>
        <taxon>Actinopterygii</taxon>
        <taxon>Neopterygii</taxon>
        <taxon>Teleostei</taxon>
        <taxon>Albuliformes</taxon>
        <taxon>Albulidae</taxon>
        <taxon>Albula</taxon>
    </lineage>
</organism>
<feature type="compositionally biased region" description="Pro residues" evidence="1">
    <location>
        <begin position="86"/>
        <end position="104"/>
    </location>
</feature>
<proteinExistence type="predicted"/>
<evidence type="ECO:0000313" key="2">
    <source>
        <dbReference type="EMBL" id="KAG9334922.1"/>
    </source>
</evidence>